<reference evidence="7" key="1">
    <citation type="journal article" date="2016" name="Nat. Commun.">
        <title>The Gonium pectorale genome demonstrates co-option of cell cycle regulation during the evolution of multicellularity.</title>
        <authorList>
            <person name="Hanschen E.R."/>
            <person name="Marriage T.N."/>
            <person name="Ferris P.J."/>
            <person name="Hamaji T."/>
            <person name="Toyoda A."/>
            <person name="Fujiyama A."/>
            <person name="Neme R."/>
            <person name="Noguchi H."/>
            <person name="Minakuchi Y."/>
            <person name="Suzuki M."/>
            <person name="Kawai-Toyooka H."/>
            <person name="Smith D.R."/>
            <person name="Sparks H."/>
            <person name="Anderson J."/>
            <person name="Bakaric R."/>
            <person name="Luria V."/>
            <person name="Karger A."/>
            <person name="Kirschner M.W."/>
            <person name="Durand P.M."/>
            <person name="Michod R.E."/>
            <person name="Nozaki H."/>
            <person name="Olson B.J."/>
        </authorList>
    </citation>
    <scope>NUCLEOTIDE SEQUENCE [LARGE SCALE GENOMIC DNA]</scope>
    <source>
        <strain evidence="7">NIES-2863</strain>
    </source>
</reference>
<dbReference type="STRING" id="33097.A0A150GUF7"/>
<dbReference type="GO" id="GO:0005730">
    <property type="term" value="C:nucleolus"/>
    <property type="evidence" value="ECO:0007669"/>
    <property type="project" value="TreeGrafter"/>
</dbReference>
<keyword evidence="7" id="KW-1185">Reference proteome</keyword>
<accession>A0A150GUF7</accession>
<dbReference type="AlphaFoldDB" id="A0A150GUF7"/>
<dbReference type="GO" id="GO:0046872">
    <property type="term" value="F:metal ion binding"/>
    <property type="evidence" value="ECO:0007669"/>
    <property type="project" value="UniProtKB-KW"/>
</dbReference>
<evidence type="ECO:0000256" key="3">
    <source>
        <dbReference type="SAM" id="MobiDB-lite"/>
    </source>
</evidence>
<dbReference type="GO" id="GO:0031123">
    <property type="term" value="P:RNA 3'-end processing"/>
    <property type="evidence" value="ECO:0007669"/>
    <property type="project" value="TreeGrafter"/>
</dbReference>
<dbReference type="Gene3D" id="3.30.460.10">
    <property type="entry name" value="Beta Polymerase, domain 2"/>
    <property type="match status" value="1"/>
</dbReference>
<organism evidence="6 7">
    <name type="scientific">Gonium pectorale</name>
    <name type="common">Green alga</name>
    <dbReference type="NCBI Taxonomy" id="33097"/>
    <lineage>
        <taxon>Eukaryota</taxon>
        <taxon>Viridiplantae</taxon>
        <taxon>Chlorophyta</taxon>
        <taxon>core chlorophytes</taxon>
        <taxon>Chlorophyceae</taxon>
        <taxon>CS clade</taxon>
        <taxon>Chlamydomonadales</taxon>
        <taxon>Volvocaceae</taxon>
        <taxon>Gonium</taxon>
    </lineage>
</organism>
<feature type="compositionally biased region" description="Gly residues" evidence="3">
    <location>
        <begin position="299"/>
        <end position="311"/>
    </location>
</feature>
<gene>
    <name evidence="6" type="ORF">GPECTOR_8g342</name>
</gene>
<evidence type="ECO:0000259" key="4">
    <source>
        <dbReference type="Pfam" id="PF03828"/>
    </source>
</evidence>
<dbReference type="InterPro" id="IPR043519">
    <property type="entry name" value="NT_sf"/>
</dbReference>
<dbReference type="CDD" id="cd05402">
    <property type="entry name" value="NT_PAP_TUTase"/>
    <property type="match status" value="1"/>
</dbReference>
<comment type="caution">
    <text evidence="6">The sequence shown here is derived from an EMBL/GenBank/DDBJ whole genome shotgun (WGS) entry which is preliminary data.</text>
</comment>
<feature type="region of interest" description="Disordered" evidence="3">
    <location>
        <begin position="289"/>
        <end position="326"/>
    </location>
</feature>
<dbReference type="Proteomes" id="UP000075714">
    <property type="component" value="Unassembled WGS sequence"/>
</dbReference>
<keyword evidence="1" id="KW-0479">Metal-binding</keyword>
<proteinExistence type="predicted"/>
<evidence type="ECO:0000256" key="2">
    <source>
        <dbReference type="ARBA" id="ARBA00022842"/>
    </source>
</evidence>
<dbReference type="PANTHER" id="PTHR23092:SF15">
    <property type="entry name" value="INACTIVE NON-CANONICAL POLY(A) RNA POLYMERASE PROTEIN TRF4-2-RELATED"/>
    <property type="match status" value="1"/>
</dbReference>
<sequence length="326" mass="34646">MAAREQVYQAVREAATAAFPELRGSLRVEPFGSYMTGLGTRTSDIDLVLVGLAEPSPSLGFYSRDERPRISRLLDRLNPVLRRSLHPSRLVCIRHSRVPLTKLTMRDGTSVDISIAGNQGPRAAAYIRQQVSAFPALRPLVLVVKSYLKAEGLAEVVSGGLSSYGLTYMVMAHLMEESRRGSDPSDLGALLHSLLRRFGRSFDCRLMAVSVRDGGLVPKASIGGYDHVDHGDRIVTIDPLTGRNCTEGTFRSAEVLDAFARADAYLSAWAARPEADVPSDEDILGPLLVTAEDDEDGEGAGGEDGAGGGAALGKRARSAGPGAGGG</sequence>
<dbReference type="GO" id="GO:0043634">
    <property type="term" value="P:polyadenylation-dependent ncRNA catabolic process"/>
    <property type="evidence" value="ECO:0007669"/>
    <property type="project" value="TreeGrafter"/>
</dbReference>
<keyword evidence="2" id="KW-0460">Magnesium</keyword>
<dbReference type="GO" id="GO:1990817">
    <property type="term" value="F:poly(A) RNA polymerase activity"/>
    <property type="evidence" value="ECO:0007669"/>
    <property type="project" value="InterPro"/>
</dbReference>
<evidence type="ECO:0000259" key="5">
    <source>
        <dbReference type="Pfam" id="PF22600"/>
    </source>
</evidence>
<dbReference type="InterPro" id="IPR054708">
    <property type="entry name" value="MTPAP-like_central"/>
</dbReference>
<dbReference type="SUPFAM" id="SSF81301">
    <property type="entry name" value="Nucleotidyltransferase"/>
    <property type="match status" value="1"/>
</dbReference>
<evidence type="ECO:0000256" key="1">
    <source>
        <dbReference type="ARBA" id="ARBA00022723"/>
    </source>
</evidence>
<dbReference type="PANTHER" id="PTHR23092">
    <property type="entry name" value="POLY(A) RNA POLYMERASE"/>
    <property type="match status" value="1"/>
</dbReference>
<dbReference type="InterPro" id="IPR045862">
    <property type="entry name" value="Trf4-like"/>
</dbReference>
<dbReference type="InterPro" id="IPR002058">
    <property type="entry name" value="PAP_assoc"/>
</dbReference>
<dbReference type="SUPFAM" id="SSF81631">
    <property type="entry name" value="PAP/OAS1 substrate-binding domain"/>
    <property type="match status" value="1"/>
</dbReference>
<name>A0A150GUF7_GONPE</name>
<dbReference type="GO" id="GO:0003729">
    <property type="term" value="F:mRNA binding"/>
    <property type="evidence" value="ECO:0007669"/>
    <property type="project" value="TreeGrafter"/>
</dbReference>
<evidence type="ECO:0000313" key="6">
    <source>
        <dbReference type="EMBL" id="KXZ52970.1"/>
    </source>
</evidence>
<feature type="domain" description="PAP-associated" evidence="4">
    <location>
        <begin position="187"/>
        <end position="226"/>
    </location>
</feature>
<dbReference type="EMBL" id="LSYV01000009">
    <property type="protein sequence ID" value="KXZ52970.1"/>
    <property type="molecule type" value="Genomic_DNA"/>
</dbReference>
<dbReference type="OrthoDB" id="273917at2759"/>
<evidence type="ECO:0008006" key="8">
    <source>
        <dbReference type="Google" id="ProtNLM"/>
    </source>
</evidence>
<dbReference type="GO" id="GO:0031499">
    <property type="term" value="C:TRAMP complex"/>
    <property type="evidence" value="ECO:0007669"/>
    <property type="project" value="TreeGrafter"/>
</dbReference>
<dbReference type="Pfam" id="PF03828">
    <property type="entry name" value="PAP_assoc"/>
    <property type="match status" value="1"/>
</dbReference>
<evidence type="ECO:0000313" key="7">
    <source>
        <dbReference type="Proteomes" id="UP000075714"/>
    </source>
</evidence>
<dbReference type="Pfam" id="PF22600">
    <property type="entry name" value="MTPAP-like_central"/>
    <property type="match status" value="1"/>
</dbReference>
<protein>
    <recommendedName>
        <fullName evidence="8">Polymerase nucleotidyl transferase domain-containing protein</fullName>
    </recommendedName>
</protein>
<dbReference type="Gene3D" id="1.10.1410.10">
    <property type="match status" value="1"/>
</dbReference>
<feature type="domain" description="Poly(A) RNA polymerase mitochondrial-like central palm" evidence="5">
    <location>
        <begin position="3"/>
        <end position="120"/>
    </location>
</feature>